<organism evidence="13 14">
    <name type="scientific">Cloeon dipterum</name>
    <dbReference type="NCBI Taxonomy" id="197152"/>
    <lineage>
        <taxon>Eukaryota</taxon>
        <taxon>Metazoa</taxon>
        <taxon>Ecdysozoa</taxon>
        <taxon>Arthropoda</taxon>
        <taxon>Hexapoda</taxon>
        <taxon>Insecta</taxon>
        <taxon>Pterygota</taxon>
        <taxon>Palaeoptera</taxon>
        <taxon>Ephemeroptera</taxon>
        <taxon>Pisciforma</taxon>
        <taxon>Baetidae</taxon>
        <taxon>Cloeon</taxon>
    </lineage>
</organism>
<gene>
    <name evidence="13" type="ORF">CLODIP_2_CD03373</name>
</gene>
<dbReference type="EC" id="2.1.1.244" evidence="5"/>
<evidence type="ECO:0000256" key="7">
    <source>
        <dbReference type="ARBA" id="ARBA00043129"/>
    </source>
</evidence>
<evidence type="ECO:0000256" key="12">
    <source>
        <dbReference type="SAM" id="MobiDB-lite"/>
    </source>
</evidence>
<evidence type="ECO:0000256" key="8">
    <source>
        <dbReference type="ARBA" id="ARBA00047306"/>
    </source>
</evidence>
<evidence type="ECO:0000256" key="2">
    <source>
        <dbReference type="ARBA" id="ARBA00022603"/>
    </source>
</evidence>
<dbReference type="GO" id="GO:0071885">
    <property type="term" value="F:N-terminal protein N-methyltransferase activity"/>
    <property type="evidence" value="ECO:0007669"/>
    <property type="project" value="UniProtKB-EC"/>
</dbReference>
<dbReference type="AlphaFoldDB" id="A0A8S1BNE0"/>
<dbReference type="InterPro" id="IPR029063">
    <property type="entry name" value="SAM-dependent_MTases_sf"/>
</dbReference>
<dbReference type="EMBL" id="CADEPI010000004">
    <property type="protein sequence ID" value="CAB3360932.1"/>
    <property type="molecule type" value="Genomic_DNA"/>
</dbReference>
<evidence type="ECO:0000256" key="6">
    <source>
        <dbReference type="ARBA" id="ARBA00039449"/>
    </source>
</evidence>
<evidence type="ECO:0000256" key="3">
    <source>
        <dbReference type="ARBA" id="ARBA00022679"/>
    </source>
</evidence>
<feature type="binding site" evidence="11">
    <location>
        <position position="147"/>
    </location>
    <ligand>
        <name>S-adenosyl-L-methionine</name>
        <dbReference type="ChEBI" id="CHEBI:59789"/>
    </ligand>
</feature>
<dbReference type="Proteomes" id="UP000494165">
    <property type="component" value="Unassembled WGS sequence"/>
</dbReference>
<dbReference type="Pfam" id="PF05891">
    <property type="entry name" value="Methyltransf_PK"/>
    <property type="match status" value="1"/>
</dbReference>
<comment type="similarity">
    <text evidence="1">Belongs to the methyltransferase superfamily. NTM1 family.</text>
</comment>
<accession>A0A8S1BNE0</accession>
<dbReference type="PIRSF" id="PIRSF016958">
    <property type="entry name" value="DUF858_MeTrfase_lik"/>
    <property type="match status" value="1"/>
</dbReference>
<proteinExistence type="inferred from homology"/>
<keyword evidence="4 11" id="KW-0949">S-adenosyl-L-methionine</keyword>
<evidence type="ECO:0000256" key="4">
    <source>
        <dbReference type="ARBA" id="ARBA00022691"/>
    </source>
</evidence>
<feature type="binding site" evidence="11">
    <location>
        <position position="82"/>
    </location>
    <ligand>
        <name>S-adenosyl-L-methionine</name>
        <dbReference type="ChEBI" id="CHEBI:59789"/>
    </ligand>
</feature>
<comment type="caution">
    <text evidence="13">The sequence shown here is derived from an EMBL/GenBank/DDBJ whole genome shotgun (WGS) entry which is preliminary data.</text>
</comment>
<feature type="binding site" evidence="11">
    <location>
        <position position="87"/>
    </location>
    <ligand>
        <name>S-adenosyl-L-methionine</name>
        <dbReference type="ChEBI" id="CHEBI:59789"/>
    </ligand>
</feature>
<comment type="catalytic activity">
    <reaction evidence="9">
        <text>N-terminal L-prolyl-L-prolyl-L-lysyl-[protein] + 2 S-adenosyl-L-methionine = N-terminal N,N-dimethyl-L-prolyl-L-prolyl-L-lysyl-[protein] + 2 S-adenosyl-L-homocysteine + 2 H(+)</text>
        <dbReference type="Rhea" id="RHEA:54736"/>
        <dbReference type="Rhea" id="RHEA-COMP:13787"/>
        <dbReference type="Rhea" id="RHEA-COMP:13974"/>
        <dbReference type="ChEBI" id="CHEBI:15378"/>
        <dbReference type="ChEBI" id="CHEBI:57856"/>
        <dbReference type="ChEBI" id="CHEBI:59789"/>
        <dbReference type="ChEBI" id="CHEBI:138059"/>
        <dbReference type="ChEBI" id="CHEBI:138318"/>
        <dbReference type="EC" id="2.1.1.244"/>
    </reaction>
</comment>
<dbReference type="PANTHER" id="PTHR12753">
    <property type="entry name" value="AD-003 - RELATED"/>
    <property type="match status" value="1"/>
</dbReference>
<sequence>MEQDDSGEDRVLQPVSTDENGLDENYYKHGADYWSTVPATVDGMLGGFGYISHTDIQGSEAFLKSIFKLKHAPGRKRAVDCGAGIGRITKLLLQRYFDKVDLVEQNSAFLKEAQTYLGGSKHVDQMYCQGLQNFKPEEETYDVIWCQWVLGQLKDHDFVHFMKANIKGLKENGVIVVKENVTSSGEVEEDKQDASVTRSEEALLDLLTGPSGLRVVREMKQPRFPKGLFPVRMYALRPVNNPKTDASKDKKE</sequence>
<evidence type="ECO:0000256" key="9">
    <source>
        <dbReference type="ARBA" id="ARBA00047885"/>
    </source>
</evidence>
<feature type="binding site" evidence="11">
    <location>
        <begin position="131"/>
        <end position="132"/>
    </location>
    <ligand>
        <name>S-adenosyl-L-methionine</name>
        <dbReference type="ChEBI" id="CHEBI:59789"/>
    </ligand>
</feature>
<reference evidence="13 14" key="1">
    <citation type="submission" date="2020-04" db="EMBL/GenBank/DDBJ databases">
        <authorList>
            <person name="Alioto T."/>
            <person name="Alioto T."/>
            <person name="Gomez Garrido J."/>
        </authorList>
    </citation>
    <scope>NUCLEOTIDE SEQUENCE [LARGE SCALE GENOMIC DNA]</scope>
</reference>
<comment type="catalytic activity">
    <reaction evidence="10">
        <text>N-terminal L-alanyl-L-prolyl-L-lysyl-[protein] + 3 S-adenosyl-L-methionine = N-terminal N,N,N-trimethyl-L-alanyl-L-prolyl-L-lysyl-[protein] + 3 S-adenosyl-L-homocysteine + 3 H(+)</text>
        <dbReference type="Rhea" id="RHEA:54712"/>
        <dbReference type="Rhea" id="RHEA-COMP:13785"/>
        <dbReference type="Rhea" id="RHEA-COMP:13971"/>
        <dbReference type="ChEBI" id="CHEBI:15378"/>
        <dbReference type="ChEBI" id="CHEBI:57856"/>
        <dbReference type="ChEBI" id="CHEBI:59789"/>
        <dbReference type="ChEBI" id="CHEBI:138057"/>
        <dbReference type="ChEBI" id="CHEBI:138315"/>
        <dbReference type="EC" id="2.1.1.244"/>
    </reaction>
</comment>
<keyword evidence="14" id="KW-1185">Reference proteome</keyword>
<evidence type="ECO:0000256" key="10">
    <source>
        <dbReference type="ARBA" id="ARBA00048167"/>
    </source>
</evidence>
<evidence type="ECO:0000313" key="13">
    <source>
        <dbReference type="EMBL" id="CAB3360932.1"/>
    </source>
</evidence>
<dbReference type="Gene3D" id="3.40.50.150">
    <property type="entry name" value="Vaccinia Virus protein VP39"/>
    <property type="match status" value="1"/>
</dbReference>
<dbReference type="PANTHER" id="PTHR12753:SF0">
    <property type="entry name" value="ALPHA N-TERMINAL PROTEIN METHYLTRANSFERASE 1"/>
    <property type="match status" value="1"/>
</dbReference>
<evidence type="ECO:0000256" key="11">
    <source>
        <dbReference type="PIRSR" id="PIRSR016958-1"/>
    </source>
</evidence>
<evidence type="ECO:0000256" key="1">
    <source>
        <dbReference type="ARBA" id="ARBA00009059"/>
    </source>
</evidence>
<keyword evidence="2" id="KW-0489">Methyltransferase</keyword>
<dbReference type="SUPFAM" id="SSF53335">
    <property type="entry name" value="S-adenosyl-L-methionine-dependent methyltransferases"/>
    <property type="match status" value="1"/>
</dbReference>
<evidence type="ECO:0000256" key="5">
    <source>
        <dbReference type="ARBA" id="ARBA00039112"/>
    </source>
</evidence>
<dbReference type="CDD" id="cd02440">
    <property type="entry name" value="AdoMet_MTases"/>
    <property type="match status" value="1"/>
</dbReference>
<dbReference type="FunFam" id="3.40.50.150:FF:000025">
    <property type="entry name" value="N-terminal Xaa-Pro-Lys N-methyltransferase 1"/>
    <property type="match status" value="1"/>
</dbReference>
<dbReference type="GO" id="GO:0032259">
    <property type="term" value="P:methylation"/>
    <property type="evidence" value="ECO:0007669"/>
    <property type="project" value="UniProtKB-KW"/>
</dbReference>
<dbReference type="InterPro" id="IPR008576">
    <property type="entry name" value="MeTrfase_NTM1"/>
</dbReference>
<name>A0A8S1BNE0_9INSE</name>
<comment type="catalytic activity">
    <reaction evidence="8">
        <text>N-terminal L-seryl-L-prolyl-L-lysyl-[protein] + 3 S-adenosyl-L-methionine = N-terminal N,N,N-trimethyl-L-seryl-L-prolyl-L-lysyl-[protein] + 3 S-adenosyl-L-homocysteine + 3 H(+)</text>
        <dbReference type="Rhea" id="RHEA:54724"/>
        <dbReference type="Rhea" id="RHEA-COMP:13789"/>
        <dbReference type="Rhea" id="RHEA-COMP:13973"/>
        <dbReference type="ChEBI" id="CHEBI:15378"/>
        <dbReference type="ChEBI" id="CHEBI:57856"/>
        <dbReference type="ChEBI" id="CHEBI:59789"/>
        <dbReference type="ChEBI" id="CHEBI:138061"/>
        <dbReference type="ChEBI" id="CHEBI:138317"/>
        <dbReference type="EC" id="2.1.1.244"/>
    </reaction>
</comment>
<dbReference type="OrthoDB" id="1298661at2759"/>
<evidence type="ECO:0000313" key="14">
    <source>
        <dbReference type="Proteomes" id="UP000494165"/>
    </source>
</evidence>
<feature type="region of interest" description="Disordered" evidence="12">
    <location>
        <begin position="1"/>
        <end position="23"/>
    </location>
</feature>
<keyword evidence="3" id="KW-0808">Transferase</keyword>
<protein>
    <recommendedName>
        <fullName evidence="6">Alpha N-terminal protein methyltransferase 1</fullName>
        <ecNumber evidence="5">2.1.1.244</ecNumber>
    </recommendedName>
    <alternativeName>
        <fullName evidence="7">X-Pro-Lys N-terminal protein methyltransferase 1</fullName>
    </alternativeName>
</protein>
<dbReference type="GO" id="GO:0005737">
    <property type="term" value="C:cytoplasm"/>
    <property type="evidence" value="ECO:0007669"/>
    <property type="project" value="TreeGrafter"/>
</dbReference>